<organism evidence="2 3">
    <name type="scientific">Mycena pura</name>
    <dbReference type="NCBI Taxonomy" id="153505"/>
    <lineage>
        <taxon>Eukaryota</taxon>
        <taxon>Fungi</taxon>
        <taxon>Dikarya</taxon>
        <taxon>Basidiomycota</taxon>
        <taxon>Agaricomycotina</taxon>
        <taxon>Agaricomycetes</taxon>
        <taxon>Agaricomycetidae</taxon>
        <taxon>Agaricales</taxon>
        <taxon>Marasmiineae</taxon>
        <taxon>Mycenaceae</taxon>
        <taxon>Mycena</taxon>
    </lineage>
</organism>
<feature type="compositionally biased region" description="Low complexity" evidence="1">
    <location>
        <begin position="717"/>
        <end position="731"/>
    </location>
</feature>
<accession>A0AAD6Y885</accession>
<evidence type="ECO:0000313" key="3">
    <source>
        <dbReference type="Proteomes" id="UP001219525"/>
    </source>
</evidence>
<feature type="compositionally biased region" description="Basic and acidic residues" evidence="1">
    <location>
        <begin position="771"/>
        <end position="789"/>
    </location>
</feature>
<name>A0AAD6Y885_9AGAR</name>
<dbReference type="Proteomes" id="UP001219525">
    <property type="component" value="Unassembled WGS sequence"/>
</dbReference>
<keyword evidence="3" id="KW-1185">Reference proteome</keyword>
<proteinExistence type="predicted"/>
<feature type="region of interest" description="Disordered" evidence="1">
    <location>
        <begin position="289"/>
        <end position="325"/>
    </location>
</feature>
<reference evidence="2" key="1">
    <citation type="submission" date="2023-03" db="EMBL/GenBank/DDBJ databases">
        <title>Massive genome expansion in bonnet fungi (Mycena s.s.) driven by repeated elements and novel gene families across ecological guilds.</title>
        <authorList>
            <consortium name="Lawrence Berkeley National Laboratory"/>
            <person name="Harder C.B."/>
            <person name="Miyauchi S."/>
            <person name="Viragh M."/>
            <person name="Kuo A."/>
            <person name="Thoen E."/>
            <person name="Andreopoulos B."/>
            <person name="Lu D."/>
            <person name="Skrede I."/>
            <person name="Drula E."/>
            <person name="Henrissat B."/>
            <person name="Morin E."/>
            <person name="Kohler A."/>
            <person name="Barry K."/>
            <person name="LaButti K."/>
            <person name="Morin E."/>
            <person name="Salamov A."/>
            <person name="Lipzen A."/>
            <person name="Mereny Z."/>
            <person name="Hegedus B."/>
            <person name="Baldrian P."/>
            <person name="Stursova M."/>
            <person name="Weitz H."/>
            <person name="Taylor A."/>
            <person name="Grigoriev I.V."/>
            <person name="Nagy L.G."/>
            <person name="Martin F."/>
            <person name="Kauserud H."/>
        </authorList>
    </citation>
    <scope>NUCLEOTIDE SEQUENCE</scope>
    <source>
        <strain evidence="2">9144</strain>
    </source>
</reference>
<feature type="region of interest" description="Disordered" evidence="1">
    <location>
        <begin position="89"/>
        <end position="133"/>
    </location>
</feature>
<dbReference type="EMBL" id="JARJCW010000070">
    <property type="protein sequence ID" value="KAJ7199016.1"/>
    <property type="molecule type" value="Genomic_DNA"/>
</dbReference>
<sequence>MAGADHVGCLAGCMNPQCKWNGLCGYFFTATADARELPQAAGALCTNYATCPDASPACSDKKGFTNLANSRETRRAAAADAADTVMHDPKTSYFTNVNPARDPSRADRAEQKRKRTASGIHSEGPPAKRMPPSPVKATAYTFVLVDHTKAAHSNKGCKVPDKNELNVLHSNDLVQLISVPHNATTGDIRQLVSDAFNTLPVLKAAPASMHGFVWLTKVTHGRGARASLFVNKRGGDFKYQDLEWSCEKKHRQAPNYRNIIYIALSSWSPNLNIGLDHAYDKDDNDDDYDYDDDGASSFSNASDDRHSRPSGFRVNRARSPPSDIPDSIIKNVWRLTRNMCEPEEEHPAFPRRKERPMNDVLSALPSLVTILQQVSTDNLWTPLHVMQIAMQPGGLFDHLNVIIGLPDTHGDKEDETDAAALIRFGRFGLHPVIDFLHDAYQLATVSLVLTRQQVATVAEYIDSVAVKMHSHILAFRTSHPRDVYDPTQVSFLCRMLEVHRHKFPAAESSERLTTLANIVGVSTVEDYVRTLEVDFGNFRQASSIRAGSLVLGEHGIDGLLKDWVFPHPRHRASNQLAVRLREFTKAEGKAKARALSPDAGQDDPDVTVRASPDPVANPDAEWARSRPSTGRMPRFEETNQAQRLRYAQQVQTKIDRSVETKIIRRSYVGVESEDVWVGGVDTEVHGACGFSNEVESGVRLGNKSHIPRSSPSVIEVSDNSSYDASDNSSDNSSDESSDESSAESSAESSDESSAESDSSVIECSSPPFTGARREKFPYPEFRSGPERPRPPSPLPPPRPRPRPLLWTPPKIRDPALLTKIKVPRRLVETVLERFPHPNGTRRMLWSAIREMELDPKLRRRILMIYHPDKNGREAAAWQDTCVKITQALTASFSTA</sequence>
<feature type="region of interest" description="Disordered" evidence="1">
    <location>
        <begin position="591"/>
        <end position="634"/>
    </location>
</feature>
<gene>
    <name evidence="2" type="ORF">GGX14DRAFT_401645</name>
</gene>
<feature type="compositionally biased region" description="Acidic residues" evidence="1">
    <location>
        <begin position="732"/>
        <end position="741"/>
    </location>
</feature>
<feature type="region of interest" description="Disordered" evidence="1">
    <location>
        <begin position="701"/>
        <end position="808"/>
    </location>
</feature>
<comment type="caution">
    <text evidence="2">The sequence shown here is derived from an EMBL/GenBank/DDBJ whole genome shotgun (WGS) entry which is preliminary data.</text>
</comment>
<protein>
    <submittedName>
        <fullName evidence="2">Uncharacterized protein</fullName>
    </submittedName>
</protein>
<dbReference type="AlphaFoldDB" id="A0AAD6Y885"/>
<evidence type="ECO:0000256" key="1">
    <source>
        <dbReference type="SAM" id="MobiDB-lite"/>
    </source>
</evidence>
<evidence type="ECO:0000313" key="2">
    <source>
        <dbReference type="EMBL" id="KAJ7199016.1"/>
    </source>
</evidence>